<accession>A0AC61SXH7</accession>
<dbReference type="Proteomes" id="UP000317636">
    <property type="component" value="Unassembled WGS sequence"/>
</dbReference>
<feature type="non-terminal residue" evidence="1">
    <location>
        <position position="1"/>
    </location>
</feature>
<keyword evidence="2" id="KW-1185">Reference proteome</keyword>
<evidence type="ECO:0000313" key="1">
    <source>
        <dbReference type="EMBL" id="TPV37251.1"/>
    </source>
</evidence>
<gene>
    <name evidence="1" type="ORF">FJ659_28570</name>
</gene>
<proteinExistence type="predicted"/>
<dbReference type="EMBL" id="VHIV01000018">
    <property type="protein sequence ID" value="TPV37251.1"/>
    <property type="molecule type" value="Genomic_DNA"/>
</dbReference>
<sequence length="84" mass="10030">FHLSMSTKFFISFFAFDVNVIGDLFYITPLYTNRQYLFINIFKLIFLCSLSYIQPYKDSLLETIFCFSLIYSPRTYSSHFELST</sequence>
<protein>
    <submittedName>
        <fullName evidence="1">Uncharacterized protein</fullName>
    </submittedName>
</protein>
<comment type="caution">
    <text evidence="1">The sequence shown here is derived from an EMBL/GenBank/DDBJ whole genome shotgun (WGS) entry which is preliminary data.</text>
</comment>
<name>A0AC61SXH7_9BACI</name>
<reference evidence="1" key="1">
    <citation type="submission" date="2019-06" db="EMBL/GenBank/DDBJ databases">
        <title>Draft genome sequence of Bacillus sp. strain MHSD28.</title>
        <authorList>
            <person name="Makuwa S.C."/>
            <person name="Serepa-Dlamini M.H."/>
        </authorList>
    </citation>
    <scope>NUCLEOTIDE SEQUENCE</scope>
    <source>
        <strain evidence="1">MHSD28</strain>
    </source>
</reference>
<evidence type="ECO:0000313" key="2">
    <source>
        <dbReference type="Proteomes" id="UP000317636"/>
    </source>
</evidence>
<organism evidence="1 2">
    <name type="scientific">Bacillus dicomae</name>
    <dbReference type="NCBI Taxonomy" id="3088378"/>
    <lineage>
        <taxon>Bacteria</taxon>
        <taxon>Bacillati</taxon>
        <taxon>Bacillota</taxon>
        <taxon>Bacilli</taxon>
        <taxon>Bacillales</taxon>
        <taxon>Bacillaceae</taxon>
        <taxon>Bacillus</taxon>
        <taxon>Bacillus cereus group</taxon>
    </lineage>
</organism>